<comment type="caution">
    <text evidence="2">The sequence shown here is derived from an EMBL/GenBank/DDBJ whole genome shotgun (WGS) entry which is preliminary data.</text>
</comment>
<name>A0AAD6TNY6_9AGAR</name>
<accession>A0AAD6TNY6</accession>
<gene>
    <name evidence="2" type="ORF">B0H15DRAFT_934846</name>
</gene>
<sequence>MARLARTLGERVPVEFVFPAGTPPRHGNRNEDEARTASSEATQDAVAYGRSPPAAPGDQPALRVSDAEVGAAHPSRRASMLSLQLPSPPVEGLRLPHVLRRAASQPLRAGPVQVAKRSERVWSGEWNRGEETVRRALRQLK</sequence>
<evidence type="ECO:0000313" key="2">
    <source>
        <dbReference type="EMBL" id="KAJ7075061.1"/>
    </source>
</evidence>
<reference evidence="2" key="1">
    <citation type="submission" date="2023-03" db="EMBL/GenBank/DDBJ databases">
        <title>Massive genome expansion in bonnet fungi (Mycena s.s.) driven by repeated elements and novel gene families across ecological guilds.</title>
        <authorList>
            <consortium name="Lawrence Berkeley National Laboratory"/>
            <person name="Harder C.B."/>
            <person name="Miyauchi S."/>
            <person name="Viragh M."/>
            <person name="Kuo A."/>
            <person name="Thoen E."/>
            <person name="Andreopoulos B."/>
            <person name="Lu D."/>
            <person name="Skrede I."/>
            <person name="Drula E."/>
            <person name="Henrissat B."/>
            <person name="Morin E."/>
            <person name="Kohler A."/>
            <person name="Barry K."/>
            <person name="LaButti K."/>
            <person name="Morin E."/>
            <person name="Salamov A."/>
            <person name="Lipzen A."/>
            <person name="Mereny Z."/>
            <person name="Hegedus B."/>
            <person name="Baldrian P."/>
            <person name="Stursova M."/>
            <person name="Weitz H."/>
            <person name="Taylor A."/>
            <person name="Grigoriev I.V."/>
            <person name="Nagy L.G."/>
            <person name="Martin F."/>
            <person name="Kauserud H."/>
        </authorList>
    </citation>
    <scope>NUCLEOTIDE SEQUENCE</scope>
    <source>
        <strain evidence="2">CBHHK173m</strain>
    </source>
</reference>
<proteinExistence type="predicted"/>
<evidence type="ECO:0000256" key="1">
    <source>
        <dbReference type="SAM" id="MobiDB-lite"/>
    </source>
</evidence>
<evidence type="ECO:0000313" key="3">
    <source>
        <dbReference type="Proteomes" id="UP001222325"/>
    </source>
</evidence>
<organism evidence="2 3">
    <name type="scientific">Mycena belliarum</name>
    <dbReference type="NCBI Taxonomy" id="1033014"/>
    <lineage>
        <taxon>Eukaryota</taxon>
        <taxon>Fungi</taxon>
        <taxon>Dikarya</taxon>
        <taxon>Basidiomycota</taxon>
        <taxon>Agaricomycotina</taxon>
        <taxon>Agaricomycetes</taxon>
        <taxon>Agaricomycetidae</taxon>
        <taxon>Agaricales</taxon>
        <taxon>Marasmiineae</taxon>
        <taxon>Mycenaceae</taxon>
        <taxon>Mycena</taxon>
    </lineage>
</organism>
<dbReference type="EMBL" id="JARJCN010000104">
    <property type="protein sequence ID" value="KAJ7075061.1"/>
    <property type="molecule type" value="Genomic_DNA"/>
</dbReference>
<feature type="region of interest" description="Disordered" evidence="1">
    <location>
        <begin position="17"/>
        <end position="83"/>
    </location>
</feature>
<dbReference type="AlphaFoldDB" id="A0AAD6TNY6"/>
<keyword evidence="3" id="KW-1185">Reference proteome</keyword>
<protein>
    <submittedName>
        <fullName evidence="2">Uncharacterized protein</fullName>
    </submittedName>
</protein>
<dbReference type="Proteomes" id="UP001222325">
    <property type="component" value="Unassembled WGS sequence"/>
</dbReference>